<accession>A0ABT7A3Z8</accession>
<organism evidence="2 3">
    <name type="scientific">Streptomyces iconiensis</name>
    <dbReference type="NCBI Taxonomy" id="1384038"/>
    <lineage>
        <taxon>Bacteria</taxon>
        <taxon>Bacillati</taxon>
        <taxon>Actinomycetota</taxon>
        <taxon>Actinomycetes</taxon>
        <taxon>Kitasatosporales</taxon>
        <taxon>Streptomycetaceae</taxon>
        <taxon>Streptomyces</taxon>
    </lineage>
</organism>
<keyword evidence="3" id="KW-1185">Reference proteome</keyword>
<gene>
    <name evidence="2" type="ORF">NMN56_027225</name>
</gene>
<protein>
    <submittedName>
        <fullName evidence="2">Uncharacterized protein</fullName>
    </submittedName>
</protein>
<name>A0ABT7A3Z8_9ACTN</name>
<dbReference type="Proteomes" id="UP001214441">
    <property type="component" value="Unassembled WGS sequence"/>
</dbReference>
<sequence>MTSDLLCDRARELWVELAMEPVEFASSESADVVVSPGSRLCPQSWTGIVVIDGAGIVTVPSAQVARLMVGASSKLSGEGLLDEDRLREVLPVLDVLGPASLLYLARADFLPVQGGAAVEEVACGDASPARSSPALPESQCEVHSGSLWAD</sequence>
<reference evidence="2 3" key="1">
    <citation type="submission" date="2023-05" db="EMBL/GenBank/DDBJ databases">
        <title>Streptantibioticus silvisoli sp. nov., acidotolerant actinomycetes 1 from pine litter.</title>
        <authorList>
            <person name="Swiecimska M."/>
            <person name="Golinska P."/>
            <person name="Sangal V."/>
            <person name="Wachnowicz B."/>
            <person name="Goodfellow M."/>
        </authorList>
    </citation>
    <scope>NUCLEOTIDE SEQUENCE [LARGE SCALE GENOMIC DNA]</scope>
    <source>
        <strain evidence="2 3">DSM 42109</strain>
    </source>
</reference>
<proteinExistence type="predicted"/>
<dbReference type="RefSeq" id="WP_274040778.1">
    <property type="nucleotide sequence ID" value="NZ_JANCPR020000030.1"/>
</dbReference>
<evidence type="ECO:0000256" key="1">
    <source>
        <dbReference type="SAM" id="MobiDB-lite"/>
    </source>
</evidence>
<evidence type="ECO:0000313" key="3">
    <source>
        <dbReference type="Proteomes" id="UP001214441"/>
    </source>
</evidence>
<feature type="region of interest" description="Disordered" evidence="1">
    <location>
        <begin position="127"/>
        <end position="150"/>
    </location>
</feature>
<dbReference type="EMBL" id="JANCPR020000030">
    <property type="protein sequence ID" value="MDJ1135581.1"/>
    <property type="molecule type" value="Genomic_DNA"/>
</dbReference>
<evidence type="ECO:0000313" key="2">
    <source>
        <dbReference type="EMBL" id="MDJ1135581.1"/>
    </source>
</evidence>
<comment type="caution">
    <text evidence="2">The sequence shown here is derived from an EMBL/GenBank/DDBJ whole genome shotgun (WGS) entry which is preliminary data.</text>
</comment>